<comment type="caution">
    <text evidence="12">The sequence shown here is derived from an EMBL/GenBank/DDBJ whole genome shotgun (WGS) entry which is preliminary data.</text>
</comment>
<dbReference type="AlphaFoldDB" id="A0A9J6CIT7"/>
<dbReference type="InterPro" id="IPR027417">
    <property type="entry name" value="P-loop_NTPase"/>
</dbReference>
<keyword evidence="10" id="KW-0234">DNA repair</keyword>
<evidence type="ECO:0000256" key="8">
    <source>
        <dbReference type="ARBA" id="ARBA00023054"/>
    </source>
</evidence>
<protein>
    <recommendedName>
        <fullName evidence="14">Structural maintenance of chromosomes protein</fullName>
    </recommendedName>
</protein>
<dbReference type="GO" id="GO:0030915">
    <property type="term" value="C:Smc5-Smc6 complex"/>
    <property type="evidence" value="ECO:0007669"/>
    <property type="project" value="TreeGrafter"/>
</dbReference>
<name>A0A9J6CIT7_POLVA</name>
<keyword evidence="7" id="KW-0067">ATP-binding</keyword>
<keyword evidence="11" id="KW-0539">Nucleus</keyword>
<evidence type="ECO:0000256" key="5">
    <source>
        <dbReference type="ARBA" id="ARBA00022741"/>
    </source>
</evidence>
<dbReference type="GO" id="GO:0005524">
    <property type="term" value="F:ATP binding"/>
    <property type="evidence" value="ECO:0007669"/>
    <property type="project" value="UniProtKB-KW"/>
</dbReference>
<reference evidence="12" key="1">
    <citation type="submission" date="2021-03" db="EMBL/GenBank/DDBJ databases">
        <title>Chromosome level genome of the anhydrobiotic midge Polypedilum vanderplanki.</title>
        <authorList>
            <person name="Yoshida Y."/>
            <person name="Kikawada T."/>
            <person name="Gusev O."/>
        </authorList>
    </citation>
    <scope>NUCLEOTIDE SEQUENCE</scope>
    <source>
        <strain evidence="12">NIAS01</strain>
        <tissue evidence="12">Whole body or cell culture</tissue>
    </source>
</reference>
<proteinExistence type="inferred from homology"/>
<accession>A0A9J6CIT7</accession>
<evidence type="ECO:0008006" key="14">
    <source>
        <dbReference type="Google" id="ProtNLM"/>
    </source>
</evidence>
<dbReference type="PANTHER" id="PTHR19306:SF6">
    <property type="entry name" value="STRUCTURAL MAINTENANCE OF CHROMOSOMES PROTEIN 6"/>
    <property type="match status" value="1"/>
</dbReference>
<evidence type="ECO:0000256" key="10">
    <source>
        <dbReference type="ARBA" id="ARBA00023204"/>
    </source>
</evidence>
<keyword evidence="9" id="KW-0233">DNA recombination</keyword>
<evidence type="ECO:0000313" key="12">
    <source>
        <dbReference type="EMBL" id="KAG5681877.1"/>
    </source>
</evidence>
<keyword evidence="5" id="KW-0547">Nucleotide-binding</keyword>
<keyword evidence="13" id="KW-1185">Reference proteome</keyword>
<dbReference type="Proteomes" id="UP001107558">
    <property type="component" value="Chromosome 1"/>
</dbReference>
<evidence type="ECO:0000313" key="13">
    <source>
        <dbReference type="Proteomes" id="UP001107558"/>
    </source>
</evidence>
<dbReference type="SUPFAM" id="SSF52540">
    <property type="entry name" value="P-loop containing nucleoside triphosphate hydrolases"/>
    <property type="match status" value="1"/>
</dbReference>
<evidence type="ECO:0000256" key="2">
    <source>
        <dbReference type="ARBA" id="ARBA00004286"/>
    </source>
</evidence>
<dbReference type="PANTHER" id="PTHR19306">
    <property type="entry name" value="STRUCTURAL MAINTENANCE OF CHROMOSOMES 5,6 SMC5, SMC6"/>
    <property type="match status" value="1"/>
</dbReference>
<evidence type="ECO:0000256" key="11">
    <source>
        <dbReference type="ARBA" id="ARBA00023242"/>
    </source>
</evidence>
<keyword evidence="6" id="KW-0227">DNA damage</keyword>
<dbReference type="GO" id="GO:0000724">
    <property type="term" value="P:double-strand break repair via homologous recombination"/>
    <property type="evidence" value="ECO:0007669"/>
    <property type="project" value="TreeGrafter"/>
</dbReference>
<evidence type="ECO:0000256" key="9">
    <source>
        <dbReference type="ARBA" id="ARBA00023172"/>
    </source>
</evidence>
<dbReference type="EMBL" id="JADBJN010000001">
    <property type="protein sequence ID" value="KAG5681877.1"/>
    <property type="molecule type" value="Genomic_DNA"/>
</dbReference>
<comment type="subcellular location">
    <subcellularLocation>
        <location evidence="2">Chromosome</location>
    </subcellularLocation>
    <subcellularLocation>
        <location evidence="1">Nucleus</location>
    </subcellularLocation>
</comment>
<evidence type="ECO:0000256" key="4">
    <source>
        <dbReference type="ARBA" id="ARBA00022454"/>
    </source>
</evidence>
<comment type="similarity">
    <text evidence="3">Belongs to the SMC family. SMC6 subfamily.</text>
</comment>
<evidence type="ECO:0000256" key="3">
    <source>
        <dbReference type="ARBA" id="ARBA00006793"/>
    </source>
</evidence>
<dbReference type="GO" id="GO:0005634">
    <property type="term" value="C:nucleus"/>
    <property type="evidence" value="ECO:0007669"/>
    <property type="project" value="UniProtKB-SubCell"/>
</dbReference>
<dbReference type="Gene3D" id="3.40.50.300">
    <property type="entry name" value="P-loop containing nucleotide triphosphate hydrolases"/>
    <property type="match status" value="1"/>
</dbReference>
<dbReference type="GO" id="GO:0003684">
    <property type="term" value="F:damaged DNA binding"/>
    <property type="evidence" value="ECO:0007669"/>
    <property type="project" value="TreeGrafter"/>
</dbReference>
<dbReference type="GO" id="GO:0003697">
    <property type="term" value="F:single-stranded DNA binding"/>
    <property type="evidence" value="ECO:0007669"/>
    <property type="project" value="TreeGrafter"/>
</dbReference>
<organism evidence="12 13">
    <name type="scientific">Polypedilum vanderplanki</name>
    <name type="common">Sleeping chironomid midge</name>
    <dbReference type="NCBI Taxonomy" id="319348"/>
    <lineage>
        <taxon>Eukaryota</taxon>
        <taxon>Metazoa</taxon>
        <taxon>Ecdysozoa</taxon>
        <taxon>Arthropoda</taxon>
        <taxon>Hexapoda</taxon>
        <taxon>Insecta</taxon>
        <taxon>Pterygota</taxon>
        <taxon>Neoptera</taxon>
        <taxon>Endopterygota</taxon>
        <taxon>Diptera</taxon>
        <taxon>Nematocera</taxon>
        <taxon>Chironomoidea</taxon>
        <taxon>Chironomidae</taxon>
        <taxon>Chironominae</taxon>
        <taxon>Polypedilum</taxon>
        <taxon>Polypedilum</taxon>
    </lineage>
</organism>
<keyword evidence="4" id="KW-0158">Chromosome</keyword>
<evidence type="ECO:0000256" key="6">
    <source>
        <dbReference type="ARBA" id="ARBA00022763"/>
    </source>
</evidence>
<evidence type="ECO:0000256" key="1">
    <source>
        <dbReference type="ARBA" id="ARBA00004123"/>
    </source>
</evidence>
<dbReference type="GO" id="GO:0035861">
    <property type="term" value="C:site of double-strand break"/>
    <property type="evidence" value="ECO:0007669"/>
    <property type="project" value="TreeGrafter"/>
</dbReference>
<evidence type="ECO:0000256" key="7">
    <source>
        <dbReference type="ARBA" id="ARBA00022840"/>
    </source>
</evidence>
<keyword evidence="8" id="KW-0175">Coiled coil</keyword>
<gene>
    <name evidence="12" type="ORF">PVAND_011284</name>
</gene>
<sequence>MDQVADMNQTHQIFEAVMKRLYELHETDIDIDHKEQILRLSEVEGAVSSTKSLSGGERSYSTVAFLISLWNCVVHPFFFLEEYDVFSDEYNRHTMTLFC</sequence>
<dbReference type="OrthoDB" id="8023995at2759"/>